<evidence type="ECO:0000313" key="2">
    <source>
        <dbReference type="EMBL" id="BBA40859.1"/>
    </source>
</evidence>
<reference evidence="2" key="1">
    <citation type="journal article" date="2016" name="Biosci. Biotechnol. Biochem.">
        <title>Bioconversion of AHX to AOH by resting cells of Burkholderia contaminans CH-1.</title>
        <authorList>
            <person name="Choi J.H."/>
            <person name="Kikuchi A."/>
            <person name="Pumkaeo P."/>
            <person name="Hirai H."/>
            <person name="Tokuyama S."/>
            <person name="Kawagishi H."/>
        </authorList>
    </citation>
    <scope>NUCLEOTIDE SEQUENCE</scope>
    <source>
        <strain evidence="2">CH-1</strain>
    </source>
</reference>
<feature type="region of interest" description="Disordered" evidence="1">
    <location>
        <begin position="46"/>
        <end position="65"/>
    </location>
</feature>
<feature type="region of interest" description="Disordered" evidence="1">
    <location>
        <begin position="1"/>
        <end position="40"/>
    </location>
</feature>
<evidence type="ECO:0000256" key="1">
    <source>
        <dbReference type="SAM" id="MobiDB-lite"/>
    </source>
</evidence>
<reference evidence="2" key="2">
    <citation type="journal article" date="2017" name="Genome Announc.">
        <title>High-Quality Draft Genome Sequence of Burkholderia contaminans CH-1, a Gram-Negative Bacterium That Metabolizes 2-Azahypoxanthine, a Plant Growth-Regulating Compound.</title>
        <authorList>
            <person name="Choi J.-H."/>
            <person name="Sugiura H."/>
            <person name="Moriuchi R."/>
            <person name="Kawagishi H."/>
            <person name="Dohra H."/>
        </authorList>
    </citation>
    <scope>NUCLEOTIDE SEQUENCE</scope>
    <source>
        <strain evidence="2">CH-1</strain>
    </source>
</reference>
<name>A0A250LAH7_9BURK</name>
<feature type="compositionally biased region" description="Basic and acidic residues" evidence="1">
    <location>
        <begin position="10"/>
        <end position="33"/>
    </location>
</feature>
<dbReference type="EMBL" id="AP018358">
    <property type="protein sequence ID" value="BBA40859.1"/>
    <property type="molecule type" value="Genomic_DNA"/>
</dbReference>
<sequence length="133" mass="14147">MHVPVAAAPPDRERAQPARDDVPKSQVGADRDLAPGGAAVTHRAISFENTIGDGSNRTADDQETGTMLSPHEFSMLLRVARAPDSVDPSNPAFAVLVEKRLVDDTQVRMNAVAAHPALTPIGQMLLARFDEAA</sequence>
<organism evidence="2">
    <name type="scientific">Burkholderia contaminans</name>
    <dbReference type="NCBI Taxonomy" id="488447"/>
    <lineage>
        <taxon>Bacteria</taxon>
        <taxon>Pseudomonadati</taxon>
        <taxon>Pseudomonadota</taxon>
        <taxon>Betaproteobacteria</taxon>
        <taxon>Burkholderiales</taxon>
        <taxon>Burkholderiaceae</taxon>
        <taxon>Burkholderia</taxon>
        <taxon>Burkholderia cepacia complex</taxon>
    </lineage>
</organism>
<protein>
    <submittedName>
        <fullName evidence="2">Uncharacterized protein</fullName>
    </submittedName>
</protein>
<proteinExistence type="predicted"/>
<accession>A0A250LAH7</accession>
<feature type="compositionally biased region" description="Polar residues" evidence="1">
    <location>
        <begin position="47"/>
        <end position="57"/>
    </location>
</feature>
<dbReference type="AlphaFoldDB" id="A0A250LAH7"/>
<gene>
    <name evidence="2" type="ORF">BCCH1_33010</name>
</gene>